<evidence type="ECO:0000256" key="1">
    <source>
        <dbReference type="SAM" id="Phobius"/>
    </source>
</evidence>
<gene>
    <name evidence="2" type="ORF">LIN78_02655</name>
</gene>
<keyword evidence="1" id="KW-0812">Transmembrane</keyword>
<keyword evidence="1" id="KW-1133">Transmembrane helix</keyword>
<organism evidence="2 3">
    <name type="scientific">Leeia speluncae</name>
    <dbReference type="NCBI Taxonomy" id="2884804"/>
    <lineage>
        <taxon>Bacteria</taxon>
        <taxon>Pseudomonadati</taxon>
        <taxon>Pseudomonadota</taxon>
        <taxon>Betaproteobacteria</taxon>
        <taxon>Neisseriales</taxon>
        <taxon>Leeiaceae</taxon>
        <taxon>Leeia</taxon>
    </lineage>
</organism>
<proteinExistence type="predicted"/>
<reference evidence="2" key="1">
    <citation type="submission" date="2021-10" db="EMBL/GenBank/DDBJ databases">
        <title>The complete genome sequence of Leeia sp. TBRC 13508.</title>
        <authorList>
            <person name="Charoenyingcharoen P."/>
            <person name="Yukphan P."/>
        </authorList>
    </citation>
    <scope>NUCLEOTIDE SEQUENCE</scope>
    <source>
        <strain evidence="2">TBRC 13508</strain>
    </source>
</reference>
<evidence type="ECO:0000313" key="3">
    <source>
        <dbReference type="Proteomes" id="UP001165395"/>
    </source>
</evidence>
<protein>
    <submittedName>
        <fullName evidence="2">DUF2788 domain-containing protein</fullName>
    </submittedName>
</protein>
<feature type="transmembrane region" description="Helical" evidence="1">
    <location>
        <begin position="7"/>
        <end position="28"/>
    </location>
</feature>
<dbReference type="EMBL" id="JAJBZT010000001">
    <property type="protein sequence ID" value="MCB6182451.1"/>
    <property type="molecule type" value="Genomic_DNA"/>
</dbReference>
<dbReference type="Proteomes" id="UP001165395">
    <property type="component" value="Unassembled WGS sequence"/>
</dbReference>
<keyword evidence="3" id="KW-1185">Reference proteome</keyword>
<comment type="caution">
    <text evidence="2">The sequence shown here is derived from an EMBL/GenBank/DDBJ whole genome shotgun (WGS) entry which is preliminary data.</text>
</comment>
<evidence type="ECO:0000313" key="2">
    <source>
        <dbReference type="EMBL" id="MCB6182451.1"/>
    </source>
</evidence>
<feature type="transmembrane region" description="Helical" evidence="1">
    <location>
        <begin position="40"/>
        <end position="62"/>
    </location>
</feature>
<dbReference type="InterPro" id="IPR021249">
    <property type="entry name" value="DUF2788"/>
</dbReference>
<sequence length="67" mass="7216">MQISEEVVATLGMQIGLTGLILYMSFIVYDLAKESKAGKYGTIVLFGTLGLGVFGFVLKTILTEILV</sequence>
<name>A0ABS8D2N9_9NEIS</name>
<dbReference type="Pfam" id="PF10981">
    <property type="entry name" value="DUF2788"/>
    <property type="match status" value="1"/>
</dbReference>
<accession>A0ABS8D2N9</accession>
<keyword evidence="1" id="KW-0472">Membrane</keyword>